<evidence type="ECO:0000313" key="3">
    <source>
        <dbReference type="Proteomes" id="UP000016930"/>
    </source>
</evidence>
<evidence type="ECO:0000256" key="1">
    <source>
        <dbReference type="SAM" id="MobiDB-lite"/>
    </source>
</evidence>
<sequence>MDSTDLSNLSEVESLSDSDWLEVASSRASEDNDSVAEFDDSDREDAGGRPSSRRSFSSIGSLRDEVKGWEGLAEDSSDESPRDCLITANSLPLSLRQTALGSALESPLSGNDDPEEEQRVKDALDQSMMSTLSSSRSNSLNASVQTSIVHSRDLRLSFPDPITSSRDNMLSTSYEEVSSPVSPSPPETVEAARGVARVPSGSAADATTGDKPTAADPGSSTTPEVPQVDVPRGLAPVIHPDFYVVMYGASSAMKWSFVDALLDKIARGIGLHASPKVIEQANTYTRFFLSSGNGKEDEVARAVSVVDCTDMLEGDESTVSFHWGRPSLAIVFLPTDSITLPEHTLYLPVLAQSLAVLDLPSDQLLDAEQQWELIGIPQSKLARLSRYSSSVIDQDELERARPLQVSRALRPLFADSVSKQSRGLISKHTLTIFAMVSMMIGYMVQGSLGPSSPPSLAMTTAPPLWGLLRPINPVLNQSLPTSSVLSYTPTTPPSSVKDLATAALTPAQPTQTSISVLTQDNSQASTSTVPDHKKEVSKAPSHCECGCGLITWPETPKTNTDLMLRPVPSVPSLTSQELGKVGLTLAPTHSESKDKGKGKAIERVDASLYSLSVRIAGSLSEYFDFRSVAMAANKDLQELLDALDELVNAIGRQTKVLLERSRSPARLVRDQVYQRHARAVEKARELKDIGGRMITLFGDKMKDGIVIAKENAKTLKQSAIDDGWTTSRERVRRMARRARRTARRDARKVRRSITF</sequence>
<name>M2QPH2_CERS8</name>
<gene>
    <name evidence="2" type="ORF">CERSUDRAFT_117582</name>
</gene>
<feature type="region of interest" description="Disordered" evidence="1">
    <location>
        <begin position="509"/>
        <end position="535"/>
    </location>
</feature>
<feature type="region of interest" description="Disordered" evidence="1">
    <location>
        <begin position="102"/>
        <end position="122"/>
    </location>
</feature>
<proteinExistence type="predicted"/>
<feature type="compositionally biased region" description="Polar residues" evidence="1">
    <location>
        <begin position="1"/>
        <end position="13"/>
    </location>
</feature>
<reference evidence="2 3" key="1">
    <citation type="journal article" date="2012" name="Proc. Natl. Acad. Sci. U.S.A.">
        <title>Comparative genomics of Ceriporiopsis subvermispora and Phanerochaete chrysosporium provide insight into selective ligninolysis.</title>
        <authorList>
            <person name="Fernandez-Fueyo E."/>
            <person name="Ruiz-Duenas F.J."/>
            <person name="Ferreira P."/>
            <person name="Floudas D."/>
            <person name="Hibbett D.S."/>
            <person name="Canessa P."/>
            <person name="Larrondo L.F."/>
            <person name="James T.Y."/>
            <person name="Seelenfreund D."/>
            <person name="Lobos S."/>
            <person name="Polanco R."/>
            <person name="Tello M."/>
            <person name="Honda Y."/>
            <person name="Watanabe T."/>
            <person name="Watanabe T."/>
            <person name="Ryu J.S."/>
            <person name="Kubicek C.P."/>
            <person name="Schmoll M."/>
            <person name="Gaskell J."/>
            <person name="Hammel K.E."/>
            <person name="St John F.J."/>
            <person name="Vanden Wymelenberg A."/>
            <person name="Sabat G."/>
            <person name="Splinter BonDurant S."/>
            <person name="Syed K."/>
            <person name="Yadav J.S."/>
            <person name="Doddapaneni H."/>
            <person name="Subramanian V."/>
            <person name="Lavin J.L."/>
            <person name="Oguiza J.A."/>
            <person name="Perez G."/>
            <person name="Pisabarro A.G."/>
            <person name="Ramirez L."/>
            <person name="Santoyo F."/>
            <person name="Master E."/>
            <person name="Coutinho P.M."/>
            <person name="Henrissat B."/>
            <person name="Lombard V."/>
            <person name="Magnuson J.K."/>
            <person name="Kuees U."/>
            <person name="Hori C."/>
            <person name="Igarashi K."/>
            <person name="Samejima M."/>
            <person name="Held B.W."/>
            <person name="Barry K.W."/>
            <person name="LaButti K.M."/>
            <person name="Lapidus A."/>
            <person name="Lindquist E.A."/>
            <person name="Lucas S.M."/>
            <person name="Riley R."/>
            <person name="Salamov A.A."/>
            <person name="Hoffmeister D."/>
            <person name="Schwenk D."/>
            <person name="Hadar Y."/>
            <person name="Yarden O."/>
            <person name="de Vries R.P."/>
            <person name="Wiebenga A."/>
            <person name="Stenlid J."/>
            <person name="Eastwood D."/>
            <person name="Grigoriev I.V."/>
            <person name="Berka R.M."/>
            <person name="Blanchette R.A."/>
            <person name="Kersten P."/>
            <person name="Martinez A.T."/>
            <person name="Vicuna R."/>
            <person name="Cullen D."/>
        </authorList>
    </citation>
    <scope>NUCLEOTIDE SEQUENCE [LARGE SCALE GENOMIC DNA]</scope>
    <source>
        <strain evidence="2 3">B</strain>
    </source>
</reference>
<feature type="compositionally biased region" description="Low complexity" evidence="1">
    <location>
        <begin position="171"/>
        <end position="181"/>
    </location>
</feature>
<protein>
    <submittedName>
        <fullName evidence="2">Uncharacterized protein</fullName>
    </submittedName>
</protein>
<dbReference type="STRING" id="914234.M2QPH2"/>
<dbReference type="EMBL" id="KB445804">
    <property type="protein sequence ID" value="EMD34070.1"/>
    <property type="molecule type" value="Genomic_DNA"/>
</dbReference>
<evidence type="ECO:0000313" key="2">
    <source>
        <dbReference type="EMBL" id="EMD34070.1"/>
    </source>
</evidence>
<organism evidence="2 3">
    <name type="scientific">Ceriporiopsis subvermispora (strain B)</name>
    <name type="common">White-rot fungus</name>
    <name type="synonym">Gelatoporia subvermispora</name>
    <dbReference type="NCBI Taxonomy" id="914234"/>
    <lineage>
        <taxon>Eukaryota</taxon>
        <taxon>Fungi</taxon>
        <taxon>Dikarya</taxon>
        <taxon>Basidiomycota</taxon>
        <taxon>Agaricomycotina</taxon>
        <taxon>Agaricomycetes</taxon>
        <taxon>Polyporales</taxon>
        <taxon>Gelatoporiaceae</taxon>
        <taxon>Gelatoporia</taxon>
    </lineage>
</organism>
<dbReference type="OrthoDB" id="3256495at2759"/>
<feature type="compositionally biased region" description="Acidic residues" evidence="1">
    <location>
        <begin position="31"/>
        <end position="43"/>
    </location>
</feature>
<accession>M2QPH2</accession>
<dbReference type="Proteomes" id="UP000016930">
    <property type="component" value="Unassembled WGS sequence"/>
</dbReference>
<keyword evidence="3" id="KW-1185">Reference proteome</keyword>
<feature type="region of interest" description="Disordered" evidence="1">
    <location>
        <begin position="157"/>
        <end position="228"/>
    </location>
</feature>
<dbReference type="HOGENOM" id="CLU_386169_0_0_1"/>
<dbReference type="AlphaFoldDB" id="M2QPH2"/>
<feature type="compositionally biased region" description="Low complexity" evidence="1">
    <location>
        <begin position="48"/>
        <end position="60"/>
    </location>
</feature>
<feature type="region of interest" description="Disordered" evidence="1">
    <location>
        <begin position="1"/>
        <end position="60"/>
    </location>
</feature>
<feature type="compositionally biased region" description="Polar residues" evidence="1">
    <location>
        <begin position="513"/>
        <end position="529"/>
    </location>
</feature>